<dbReference type="OrthoDB" id="10039644at2759"/>
<evidence type="ECO:0000313" key="3">
    <source>
        <dbReference type="EMBL" id="CAC5423272.1"/>
    </source>
</evidence>
<dbReference type="PROSITE" id="PS51125">
    <property type="entry name" value="NHL"/>
    <property type="match status" value="1"/>
</dbReference>
<dbReference type="InterPro" id="IPR011042">
    <property type="entry name" value="6-blade_b-propeller_TolB-like"/>
</dbReference>
<dbReference type="AlphaFoldDB" id="A0A6J8EU86"/>
<evidence type="ECO:0000313" key="4">
    <source>
        <dbReference type="Proteomes" id="UP000507470"/>
    </source>
</evidence>
<dbReference type="InterPro" id="IPR001258">
    <property type="entry name" value="NHL_repeat"/>
</dbReference>
<proteinExistence type="predicted"/>
<evidence type="ECO:0000256" key="2">
    <source>
        <dbReference type="PROSITE-ProRule" id="PRU00504"/>
    </source>
</evidence>
<accession>A0A6J8EU86</accession>
<dbReference type="EC" id="2.3.2.27" evidence="3"/>
<evidence type="ECO:0000256" key="1">
    <source>
        <dbReference type="ARBA" id="ARBA00022737"/>
    </source>
</evidence>
<dbReference type="Gene3D" id="2.120.10.30">
    <property type="entry name" value="TolB, C-terminal domain"/>
    <property type="match status" value="1"/>
</dbReference>
<dbReference type="EMBL" id="CACVKT020009756">
    <property type="protein sequence ID" value="CAC5423272.1"/>
    <property type="molecule type" value="Genomic_DNA"/>
</dbReference>
<feature type="repeat" description="NHL" evidence="2">
    <location>
        <begin position="227"/>
        <end position="258"/>
    </location>
</feature>
<name>A0A6J8EU86_MYTCO</name>
<dbReference type="SUPFAM" id="SSF63825">
    <property type="entry name" value="YWTD domain"/>
    <property type="match status" value="1"/>
</dbReference>
<protein>
    <submittedName>
        <fullName evidence="3">TRIM71</fullName>
        <ecNumber evidence="3">2.3.2.27</ecNumber>
    </submittedName>
</protein>
<keyword evidence="1" id="KW-0677">Repeat</keyword>
<gene>
    <name evidence="3" type="ORF">MCOR_55260</name>
</gene>
<keyword evidence="3" id="KW-0012">Acyltransferase</keyword>
<organism evidence="3 4">
    <name type="scientific">Mytilus coruscus</name>
    <name type="common">Sea mussel</name>
    <dbReference type="NCBI Taxonomy" id="42192"/>
    <lineage>
        <taxon>Eukaryota</taxon>
        <taxon>Metazoa</taxon>
        <taxon>Spiralia</taxon>
        <taxon>Lophotrochozoa</taxon>
        <taxon>Mollusca</taxon>
        <taxon>Bivalvia</taxon>
        <taxon>Autobranchia</taxon>
        <taxon>Pteriomorphia</taxon>
        <taxon>Mytilida</taxon>
        <taxon>Mytiloidea</taxon>
        <taxon>Mytilidae</taxon>
        <taxon>Mytilinae</taxon>
        <taxon>Mytilus</taxon>
    </lineage>
</organism>
<dbReference type="Proteomes" id="UP000507470">
    <property type="component" value="Unassembled WGS sequence"/>
</dbReference>
<sequence>MEQNDEIEKTINKLGSLESLGKVTVVKTHIPMKRETDVKREAQVETRERSNIKIMTMKIETKMEINIGTWIRNIICLMDGSVIAITQFGTVNFFTVASKIQKHFLIPGEAYSVTQINQYTIALTYPGEKAIKIFNMENTKVTKVIKLDKVCRGLSFANNSLAVGLDRDEIRIIDLEGNTLKSIQVESVSYLFHLVYCNDRVTYSDSNGKAVCSVDESGKQIWQYKQDLTGPRGLCTDTYGNIIVADGESKRIIVISKDGQGSQVLIN</sequence>
<keyword evidence="3" id="KW-0808">Transferase</keyword>
<reference evidence="3 4" key="1">
    <citation type="submission" date="2020-06" db="EMBL/GenBank/DDBJ databases">
        <authorList>
            <person name="Li R."/>
            <person name="Bekaert M."/>
        </authorList>
    </citation>
    <scope>NUCLEOTIDE SEQUENCE [LARGE SCALE GENOMIC DNA]</scope>
    <source>
        <strain evidence="4">wild</strain>
    </source>
</reference>
<keyword evidence="4" id="KW-1185">Reference proteome</keyword>
<dbReference type="GO" id="GO:0061630">
    <property type="term" value="F:ubiquitin protein ligase activity"/>
    <property type="evidence" value="ECO:0007669"/>
    <property type="project" value="UniProtKB-EC"/>
</dbReference>